<evidence type="ECO:0000256" key="5">
    <source>
        <dbReference type="PIRSR" id="PIRSR611778-50"/>
    </source>
</evidence>
<dbReference type="Pfam" id="PF01979">
    <property type="entry name" value="Amidohydro_1"/>
    <property type="match status" value="1"/>
</dbReference>
<feature type="modified residue" description="N6-carboxylysine" evidence="5">
    <location>
        <position position="150"/>
    </location>
</feature>
<evidence type="ECO:0000313" key="8">
    <source>
        <dbReference type="EMBL" id="SNS84017.1"/>
    </source>
</evidence>
<dbReference type="InterPro" id="IPR011612">
    <property type="entry name" value="Urease_alpha_N_dom"/>
</dbReference>
<dbReference type="Gene3D" id="2.30.40.10">
    <property type="entry name" value="Urease, subunit C, domain 1"/>
    <property type="match status" value="1"/>
</dbReference>
<keyword evidence="3" id="KW-0479">Metal-binding</keyword>
<dbReference type="PANTHER" id="PTHR11647">
    <property type="entry name" value="HYDRANTOINASE/DIHYDROPYRIMIDINASE FAMILY MEMBER"/>
    <property type="match status" value="1"/>
</dbReference>
<sequence length="456" mass="50259">MDLIIKNGTIITATDTYKADIAVKDGKIHMIGASLEAPVGVEVVDATGKYVLPGALDAHTHLQMPFGGTTSADSYEAGTRAAACGGVTTVFDFVIQGKGKGLIESVESRKDICDPQACVDYAFHTAITDLRPEVLEELEKSVEYGVPSFKVFMVYKKEGLMVDDGVLAAALERARDIGALVSVHAENPDLIDRRIEKFLGEGKTSAWYHYESRPEFVESEAVKRAIHWAKAFNAPLNIVHLASKEGLDEVTKARDEGYQITAETCPQYLYFTNAVYKREDGRNWVCSPPIKAQDSQEALWEGIKRGDITTVATDHCPFQSYEKDWGKDNFTKIPNGCMGIENLYPYMLSEANKGRISFNKVVEVCSANVAKLYGCVPQKGTIAAGSDADIVIYDPDKNFVVSKDNMHSDVDYTIWEGVEMTGYPVMTFSRGKLVFKDGEFVGEAGWGQFLKRSGRK</sequence>
<dbReference type="GO" id="GO:0016810">
    <property type="term" value="F:hydrolase activity, acting on carbon-nitrogen (but not peptide) bonds"/>
    <property type="evidence" value="ECO:0007669"/>
    <property type="project" value="InterPro"/>
</dbReference>
<dbReference type="GO" id="GO:0005737">
    <property type="term" value="C:cytoplasm"/>
    <property type="evidence" value="ECO:0007669"/>
    <property type="project" value="InterPro"/>
</dbReference>
<dbReference type="GO" id="GO:0046872">
    <property type="term" value="F:metal ion binding"/>
    <property type="evidence" value="ECO:0007669"/>
    <property type="project" value="UniProtKB-KW"/>
</dbReference>
<organism evidence="8 9">
    <name type="scientific">Anaerovirgula multivorans</name>
    <dbReference type="NCBI Taxonomy" id="312168"/>
    <lineage>
        <taxon>Bacteria</taxon>
        <taxon>Bacillati</taxon>
        <taxon>Bacillota</taxon>
        <taxon>Clostridia</taxon>
        <taxon>Peptostreptococcales</taxon>
        <taxon>Natronincolaceae</taxon>
        <taxon>Anaerovirgula</taxon>
    </lineage>
</organism>
<dbReference type="CDD" id="cd01314">
    <property type="entry name" value="D-HYD"/>
    <property type="match status" value="1"/>
</dbReference>
<dbReference type="Gene3D" id="3.20.20.140">
    <property type="entry name" value="Metal-dependent hydrolases"/>
    <property type="match status" value="1"/>
</dbReference>
<dbReference type="Proteomes" id="UP000198304">
    <property type="component" value="Unassembled WGS sequence"/>
</dbReference>
<gene>
    <name evidence="8" type="ORF">SAMN05446037_102354</name>
</gene>
<protein>
    <submittedName>
        <fullName evidence="8">Dihydropyrimidinase</fullName>
    </submittedName>
</protein>
<reference evidence="8 9" key="1">
    <citation type="submission" date="2017-06" db="EMBL/GenBank/DDBJ databases">
        <authorList>
            <person name="Kim H.J."/>
            <person name="Triplett B.A."/>
        </authorList>
    </citation>
    <scope>NUCLEOTIDE SEQUENCE [LARGE SCALE GENOMIC DNA]</scope>
    <source>
        <strain evidence="8 9">SCA</strain>
    </source>
</reference>
<dbReference type="InterPro" id="IPR011778">
    <property type="entry name" value="Hydantoinase/dihydroPyrase"/>
</dbReference>
<comment type="cofactor">
    <cofactor evidence="1">
        <name>Zn(2+)</name>
        <dbReference type="ChEBI" id="CHEBI:29105"/>
    </cofactor>
</comment>
<feature type="domain" description="Urease alpha-subunit N-terminal" evidence="6">
    <location>
        <begin position="1"/>
        <end position="35"/>
    </location>
</feature>
<evidence type="ECO:0000313" key="9">
    <source>
        <dbReference type="Proteomes" id="UP000198304"/>
    </source>
</evidence>
<dbReference type="Pfam" id="PF00449">
    <property type="entry name" value="Urease_alpha"/>
    <property type="match status" value="1"/>
</dbReference>
<dbReference type="AlphaFoldDB" id="A0A239HRL2"/>
<dbReference type="InterPro" id="IPR011059">
    <property type="entry name" value="Metal-dep_hydrolase_composite"/>
</dbReference>
<evidence type="ECO:0000259" key="6">
    <source>
        <dbReference type="Pfam" id="PF00449"/>
    </source>
</evidence>
<dbReference type="PANTHER" id="PTHR11647:SF1">
    <property type="entry name" value="COLLAPSIN RESPONSE MEDIATOR PROTEIN"/>
    <property type="match status" value="1"/>
</dbReference>
<evidence type="ECO:0000256" key="2">
    <source>
        <dbReference type="ARBA" id="ARBA00008829"/>
    </source>
</evidence>
<dbReference type="EMBL" id="FZOJ01000023">
    <property type="protein sequence ID" value="SNS84017.1"/>
    <property type="molecule type" value="Genomic_DNA"/>
</dbReference>
<evidence type="ECO:0000259" key="7">
    <source>
        <dbReference type="Pfam" id="PF01979"/>
    </source>
</evidence>
<dbReference type="SUPFAM" id="SSF51556">
    <property type="entry name" value="Metallo-dependent hydrolases"/>
    <property type="match status" value="1"/>
</dbReference>
<dbReference type="OrthoDB" id="9765462at2"/>
<evidence type="ECO:0000256" key="3">
    <source>
        <dbReference type="ARBA" id="ARBA00022723"/>
    </source>
</evidence>
<dbReference type="InterPro" id="IPR006680">
    <property type="entry name" value="Amidohydro-rel"/>
</dbReference>
<dbReference type="FunFam" id="3.20.20.140:FF:000174">
    <property type="entry name" value="Dihydropyrimidinase-related protein 2"/>
    <property type="match status" value="1"/>
</dbReference>
<keyword evidence="9" id="KW-1185">Reference proteome</keyword>
<dbReference type="NCBIfam" id="TIGR02033">
    <property type="entry name" value="D-hydantoinase"/>
    <property type="match status" value="1"/>
</dbReference>
<name>A0A239HRL2_9FIRM</name>
<dbReference type="SUPFAM" id="SSF51338">
    <property type="entry name" value="Composite domain of metallo-dependent hydrolases"/>
    <property type="match status" value="1"/>
</dbReference>
<comment type="PTM">
    <text evidence="5">Carbamylation allows a single lysine to coordinate two divalent metal cations.</text>
</comment>
<dbReference type="InterPro" id="IPR050378">
    <property type="entry name" value="Metallo-dep_Hydrolases_sf"/>
</dbReference>
<dbReference type="InterPro" id="IPR032466">
    <property type="entry name" value="Metal_Hydrolase"/>
</dbReference>
<comment type="similarity">
    <text evidence="2">Belongs to the metallo-dependent hydrolases superfamily. Hydantoinase/dihydropyrimidinase family.</text>
</comment>
<evidence type="ECO:0000256" key="4">
    <source>
        <dbReference type="ARBA" id="ARBA00022801"/>
    </source>
</evidence>
<feature type="domain" description="Amidohydrolase-related" evidence="7">
    <location>
        <begin position="50"/>
        <end position="434"/>
    </location>
</feature>
<accession>A0A239HRL2</accession>
<evidence type="ECO:0000256" key="1">
    <source>
        <dbReference type="ARBA" id="ARBA00001947"/>
    </source>
</evidence>
<dbReference type="RefSeq" id="WP_089284326.1">
    <property type="nucleotide sequence ID" value="NZ_FZOJ01000023.1"/>
</dbReference>
<keyword evidence="4" id="KW-0378">Hydrolase</keyword>
<proteinExistence type="inferred from homology"/>